<name>A0A6M1SSE2_9BACT</name>
<organism evidence="1 2">
    <name type="scientific">Halalkalibaculum roseum</name>
    <dbReference type="NCBI Taxonomy" id="2709311"/>
    <lineage>
        <taxon>Bacteria</taxon>
        <taxon>Pseudomonadati</taxon>
        <taxon>Balneolota</taxon>
        <taxon>Balneolia</taxon>
        <taxon>Balneolales</taxon>
        <taxon>Balneolaceae</taxon>
        <taxon>Halalkalibaculum</taxon>
    </lineage>
</organism>
<dbReference type="Proteomes" id="UP000473278">
    <property type="component" value="Unassembled WGS sequence"/>
</dbReference>
<keyword evidence="2" id="KW-1185">Reference proteome</keyword>
<dbReference type="RefSeq" id="WP_165139184.1">
    <property type="nucleotide sequence ID" value="NZ_JAALLT010000001.1"/>
</dbReference>
<gene>
    <name evidence="1" type="ORF">G3570_03450</name>
</gene>
<accession>A0A6M1SSE2</accession>
<reference evidence="1 2" key="1">
    <citation type="submission" date="2020-02" db="EMBL/GenBank/DDBJ databases">
        <title>Balneolaceae bacterium YR4-1, complete genome.</title>
        <authorList>
            <person name="Li Y."/>
            <person name="Wu S."/>
        </authorList>
    </citation>
    <scope>NUCLEOTIDE SEQUENCE [LARGE SCALE GENOMIC DNA]</scope>
    <source>
        <strain evidence="1 2">YR4-1</strain>
    </source>
</reference>
<protein>
    <submittedName>
        <fullName evidence="1">Uncharacterized protein</fullName>
    </submittedName>
</protein>
<comment type="caution">
    <text evidence="1">The sequence shown here is derived from an EMBL/GenBank/DDBJ whole genome shotgun (WGS) entry which is preliminary data.</text>
</comment>
<proteinExistence type="predicted"/>
<dbReference type="EMBL" id="JAALLT010000001">
    <property type="protein sequence ID" value="NGP75672.1"/>
    <property type="molecule type" value="Genomic_DNA"/>
</dbReference>
<evidence type="ECO:0000313" key="1">
    <source>
        <dbReference type="EMBL" id="NGP75672.1"/>
    </source>
</evidence>
<dbReference type="AlphaFoldDB" id="A0A6M1SSE2"/>
<sequence length="118" mass="13488">MMPEPTLETLENTLADINQIDPAKGRSIMTTYDKFTDDFRQVIKFKQIGLIMEKAGQYYFNKKEILEMNLLFTAYCKIKASNLSNEDLKASTLDDYTSGNTLTLEGIEQRLMALGWMG</sequence>
<evidence type="ECO:0000313" key="2">
    <source>
        <dbReference type="Proteomes" id="UP000473278"/>
    </source>
</evidence>